<evidence type="ECO:0000313" key="2">
    <source>
        <dbReference type="EMBL" id="CRL20792.1"/>
    </source>
</evidence>
<evidence type="ECO:0000313" key="3">
    <source>
        <dbReference type="Proteomes" id="UP000053732"/>
    </source>
</evidence>
<proteinExistence type="predicted"/>
<feature type="region of interest" description="Disordered" evidence="1">
    <location>
        <begin position="344"/>
        <end position="442"/>
    </location>
</feature>
<keyword evidence="3" id="KW-1185">Reference proteome</keyword>
<reference evidence="2 3" key="1">
    <citation type="journal article" date="2014" name="Nat. Commun.">
        <title>Multiple recent horizontal transfers of a large genomic region in cheese making fungi.</title>
        <authorList>
            <person name="Cheeseman K."/>
            <person name="Ropars J."/>
            <person name="Renault P."/>
            <person name="Dupont J."/>
            <person name="Gouzy J."/>
            <person name="Branca A."/>
            <person name="Abraham A.L."/>
            <person name="Ceppi M."/>
            <person name="Conseiller E."/>
            <person name="Debuchy R."/>
            <person name="Malagnac F."/>
            <person name="Goarin A."/>
            <person name="Silar P."/>
            <person name="Lacoste S."/>
            <person name="Sallet E."/>
            <person name="Bensimon A."/>
            <person name="Giraud T."/>
            <person name="Brygoo Y."/>
        </authorList>
    </citation>
    <scope>NUCLEOTIDE SEQUENCE [LARGE SCALE GENOMIC DNA]</scope>
    <source>
        <strain evidence="3">FM 013</strain>
    </source>
</reference>
<feature type="compositionally biased region" description="Low complexity" evidence="1">
    <location>
        <begin position="51"/>
        <end position="64"/>
    </location>
</feature>
<feature type="compositionally biased region" description="Polar residues" evidence="1">
    <location>
        <begin position="32"/>
        <end position="46"/>
    </location>
</feature>
<protein>
    <submittedName>
        <fullName evidence="2">Str. FM013</fullName>
    </submittedName>
</protein>
<dbReference type="AlphaFoldDB" id="A0A0G4P3A5"/>
<dbReference type="EMBL" id="HG793137">
    <property type="protein sequence ID" value="CRL20792.1"/>
    <property type="molecule type" value="Genomic_DNA"/>
</dbReference>
<name>A0A0G4P3A5_PENC3</name>
<feature type="compositionally biased region" description="Low complexity" evidence="1">
    <location>
        <begin position="77"/>
        <end position="184"/>
    </location>
</feature>
<evidence type="ECO:0000256" key="1">
    <source>
        <dbReference type="SAM" id="MobiDB-lite"/>
    </source>
</evidence>
<gene>
    <name evidence="2" type="ORF">PCAMFM013_S004g000734</name>
</gene>
<sequence>MTPPARSFSKKTGCGSPNAHHSFGIRNPEKMNYTQSSAPSGPRSYQGNGGARNNRANNNRNGNASFVPNGPRSYQSNGGARNNRGNNHYNGNGNVNGNRNNQWNGNGNHNNQWDNHQNGSGNVNPTNNVTGNATNGNPNYKGKNFNPNYKGKNYNPNFNRPAPANVGQARNGNQRRQPNNNHRGLQSQSNQYNIDVQMAEALSDEPNDIEMPDAPPLPDPRIEAFTMGALAVKEIVSPSLSHFQLNPPAFPEPAMDPLAFHPSASNHHVTHPPISSHPAFRPSAFHHPATDPPPSTHPAFGTSAFNYPAFRRPSFRPPTFHPPAVHPKIIASPKLQGNAEFAERRNNNKSPSTCCPQQSHIHVHRSPSTDLRTRPKTSGFLQSGTNRPRRVTTHPDQGTEDSIDIRQTIRTSSGPGVDGAALAPSTRRTRPQAGKKLGGEKGVKVVPVQWRNRNKGTCT</sequence>
<organism evidence="2 3">
    <name type="scientific">Penicillium camemberti (strain FM 013)</name>
    <dbReference type="NCBI Taxonomy" id="1429867"/>
    <lineage>
        <taxon>Eukaryota</taxon>
        <taxon>Fungi</taxon>
        <taxon>Dikarya</taxon>
        <taxon>Ascomycota</taxon>
        <taxon>Pezizomycotina</taxon>
        <taxon>Eurotiomycetes</taxon>
        <taxon>Eurotiomycetidae</taxon>
        <taxon>Eurotiales</taxon>
        <taxon>Aspergillaceae</taxon>
        <taxon>Penicillium</taxon>
    </lineage>
</organism>
<accession>A0A0G4P3A5</accession>
<dbReference type="Proteomes" id="UP000053732">
    <property type="component" value="Unassembled WGS sequence"/>
</dbReference>
<feature type="region of interest" description="Disordered" evidence="1">
    <location>
        <begin position="1"/>
        <end position="189"/>
    </location>
</feature>
<feature type="compositionally biased region" description="Polar residues" evidence="1">
    <location>
        <begin position="348"/>
        <end position="370"/>
    </location>
</feature>
<feature type="region of interest" description="Disordered" evidence="1">
    <location>
        <begin position="267"/>
        <end position="299"/>
    </location>
</feature>